<evidence type="ECO:0000313" key="6">
    <source>
        <dbReference type="Proteomes" id="UP000472277"/>
    </source>
</evidence>
<dbReference type="GO" id="GO:0046872">
    <property type="term" value="F:metal ion binding"/>
    <property type="evidence" value="ECO:0007669"/>
    <property type="project" value="UniProtKB-KW"/>
</dbReference>
<keyword evidence="2" id="KW-0479">Metal-binding</keyword>
<accession>A0A673ZU73</accession>
<sequence length="81" mass="9422">MSSCFDRNFCYECGNLLPLTKLQETILCSCCEEWKRRERKKAFKRMRKAEVEVEFDEDAVCRREISRCGKCAGGQGTVCQL</sequence>
<keyword evidence="6" id="KW-1185">Reference proteome</keyword>
<evidence type="ECO:0000256" key="2">
    <source>
        <dbReference type="ARBA" id="ARBA00022723"/>
    </source>
</evidence>
<dbReference type="AlphaFoldDB" id="A0A673ZU73"/>
<protein>
    <submittedName>
        <fullName evidence="5">Uncharacterized protein</fullName>
    </submittedName>
</protein>
<organism evidence="5 6">
    <name type="scientific">Salmo trutta</name>
    <name type="common">Brown trout</name>
    <dbReference type="NCBI Taxonomy" id="8032"/>
    <lineage>
        <taxon>Eukaryota</taxon>
        <taxon>Metazoa</taxon>
        <taxon>Chordata</taxon>
        <taxon>Craniata</taxon>
        <taxon>Vertebrata</taxon>
        <taxon>Euteleostomi</taxon>
        <taxon>Actinopterygii</taxon>
        <taxon>Neopterygii</taxon>
        <taxon>Teleostei</taxon>
        <taxon>Protacanthopterygii</taxon>
        <taxon>Salmoniformes</taxon>
        <taxon>Salmonidae</taxon>
        <taxon>Salmoninae</taxon>
        <taxon>Salmo</taxon>
    </lineage>
</organism>
<dbReference type="Ensembl" id="ENSSTUT00000052535.1">
    <property type="protein sequence ID" value="ENSSTUP00000050237.1"/>
    <property type="gene ID" value="ENSSTUG00000021244.1"/>
</dbReference>
<reference evidence="5" key="1">
    <citation type="submission" date="2025-08" db="UniProtKB">
        <authorList>
            <consortium name="Ensembl"/>
        </authorList>
    </citation>
    <scope>IDENTIFICATION</scope>
</reference>
<evidence type="ECO:0000256" key="3">
    <source>
        <dbReference type="ARBA" id="ARBA00022833"/>
    </source>
</evidence>
<dbReference type="PROSITE" id="PS01030">
    <property type="entry name" value="RNA_POL_M_15KD"/>
    <property type="match status" value="1"/>
</dbReference>
<keyword evidence="3" id="KW-0862">Zinc</keyword>
<dbReference type="OMA" id="CSCCEEW"/>
<proteinExistence type="inferred from homology"/>
<evidence type="ECO:0000256" key="4">
    <source>
        <dbReference type="ARBA" id="ARBA00023163"/>
    </source>
</evidence>
<reference evidence="5" key="2">
    <citation type="submission" date="2025-09" db="UniProtKB">
        <authorList>
            <consortium name="Ensembl"/>
        </authorList>
    </citation>
    <scope>IDENTIFICATION</scope>
</reference>
<evidence type="ECO:0000256" key="1">
    <source>
        <dbReference type="ARBA" id="ARBA00008925"/>
    </source>
</evidence>
<dbReference type="InParanoid" id="A0A673ZU73"/>
<evidence type="ECO:0000313" key="5">
    <source>
        <dbReference type="Ensembl" id="ENSSTUP00000050237.1"/>
    </source>
</evidence>
<name>A0A673ZU73_SALTR</name>
<dbReference type="Proteomes" id="UP000472277">
    <property type="component" value="Chromosome 16"/>
</dbReference>
<comment type="similarity">
    <text evidence="1">Belongs to the archaeal RpoM/eukaryotic RPA12/RPB9/RPC11 RNA polymerase family.</text>
</comment>
<dbReference type="GeneTree" id="ENSGT00990000210367"/>
<dbReference type="InterPro" id="IPR019761">
    <property type="entry name" value="DNA-dir_RNA_pol-M_15_CS"/>
</dbReference>
<keyword evidence="4" id="KW-0804">Transcription</keyword>